<feature type="non-terminal residue" evidence="3">
    <location>
        <position position="238"/>
    </location>
</feature>
<feature type="coiled-coil region" evidence="1">
    <location>
        <begin position="7"/>
        <end position="41"/>
    </location>
</feature>
<organism evidence="3 4">
    <name type="scientific">Blyttiomyces helicus</name>
    <dbReference type="NCBI Taxonomy" id="388810"/>
    <lineage>
        <taxon>Eukaryota</taxon>
        <taxon>Fungi</taxon>
        <taxon>Fungi incertae sedis</taxon>
        <taxon>Chytridiomycota</taxon>
        <taxon>Chytridiomycota incertae sedis</taxon>
        <taxon>Chytridiomycetes</taxon>
        <taxon>Chytridiomycetes incertae sedis</taxon>
        <taxon>Blyttiomyces</taxon>
    </lineage>
</organism>
<keyword evidence="1" id="KW-0175">Coiled coil</keyword>
<gene>
    <name evidence="3" type="ORF">BDK51DRAFT_42431</name>
</gene>
<protein>
    <recommendedName>
        <fullName evidence="5">BZIP domain-containing protein</fullName>
    </recommendedName>
</protein>
<keyword evidence="4" id="KW-1185">Reference proteome</keyword>
<dbReference type="AlphaFoldDB" id="A0A4P9WFX0"/>
<dbReference type="Proteomes" id="UP000269721">
    <property type="component" value="Unassembled WGS sequence"/>
</dbReference>
<evidence type="ECO:0000256" key="1">
    <source>
        <dbReference type="SAM" id="Coils"/>
    </source>
</evidence>
<evidence type="ECO:0000313" key="3">
    <source>
        <dbReference type="EMBL" id="RKO90683.1"/>
    </source>
</evidence>
<evidence type="ECO:0008006" key="5">
    <source>
        <dbReference type="Google" id="ProtNLM"/>
    </source>
</evidence>
<feature type="region of interest" description="Disordered" evidence="2">
    <location>
        <begin position="104"/>
        <end position="133"/>
    </location>
</feature>
<name>A0A4P9WFX0_9FUNG</name>
<reference evidence="4" key="1">
    <citation type="journal article" date="2018" name="Nat. Microbiol.">
        <title>Leveraging single-cell genomics to expand the fungal tree of life.</title>
        <authorList>
            <person name="Ahrendt S.R."/>
            <person name="Quandt C.A."/>
            <person name="Ciobanu D."/>
            <person name="Clum A."/>
            <person name="Salamov A."/>
            <person name="Andreopoulos B."/>
            <person name="Cheng J.F."/>
            <person name="Woyke T."/>
            <person name="Pelin A."/>
            <person name="Henrissat B."/>
            <person name="Reynolds N.K."/>
            <person name="Benny G.L."/>
            <person name="Smith M.E."/>
            <person name="James T.Y."/>
            <person name="Grigoriev I.V."/>
        </authorList>
    </citation>
    <scope>NUCLEOTIDE SEQUENCE [LARGE SCALE GENOMIC DNA]</scope>
</reference>
<accession>A0A4P9WFX0</accession>
<evidence type="ECO:0000313" key="4">
    <source>
        <dbReference type="Proteomes" id="UP000269721"/>
    </source>
</evidence>
<proteinExistence type="predicted"/>
<evidence type="ECO:0000256" key="2">
    <source>
        <dbReference type="SAM" id="MobiDB-lite"/>
    </source>
</evidence>
<dbReference type="EMBL" id="KZ995435">
    <property type="protein sequence ID" value="RKO90683.1"/>
    <property type="molecule type" value="Genomic_DNA"/>
</dbReference>
<sequence>MRKRERQMELEKRAEAASLENVELKRDVSDLKEMVMDLKHQLLLHNKCSCNIVQQYLALSSEGFLPPALSLPVRIPDGFHPITNALLARRRFLSAIAREYTERVRTQPFSASSPSRPPPVPANHVGNRPGSGRRELTANLDSLSFALASAPLAGYQTALRPNNAARNSKAGAGVAGEIREGDRRVGDRAAVAAVFGRWFGVSRKGAGEFARGEGSGIFGAGDENRGYTKFMKRISSHY</sequence>
<dbReference type="OrthoDB" id="295274at2759"/>